<feature type="transmembrane region" description="Helical" evidence="1">
    <location>
        <begin position="12"/>
        <end position="45"/>
    </location>
</feature>
<dbReference type="AlphaFoldDB" id="A0A0A8X753"/>
<comment type="caution">
    <text evidence="3">The sequence shown here is derived from an EMBL/GenBank/DDBJ whole genome shotgun (WGS) entry which is preliminary data.</text>
</comment>
<accession>A0A0A8X753</accession>
<dbReference type="EMBL" id="BASE01000093">
    <property type="protein sequence ID" value="GAM15795.1"/>
    <property type="molecule type" value="Genomic_DNA"/>
</dbReference>
<dbReference type="Pfam" id="PF09922">
    <property type="entry name" value="LiaF-like_C"/>
    <property type="match status" value="1"/>
</dbReference>
<gene>
    <name evidence="3" type="ORF">SAMD00020551_3953</name>
</gene>
<dbReference type="InterPro" id="IPR047793">
    <property type="entry name" value="LiaF_C"/>
</dbReference>
<reference evidence="3 4" key="1">
    <citation type="submission" date="2013-06" db="EMBL/GenBank/DDBJ databases">
        <title>Whole genome shotgun sequence of Bacillus selenatarsenatis SF-1.</title>
        <authorList>
            <person name="Kuroda M."/>
            <person name="Sei K."/>
            <person name="Yamashita M."/>
            <person name="Ike M."/>
        </authorList>
    </citation>
    <scope>NUCLEOTIDE SEQUENCE [LARGE SCALE GENOMIC DNA]</scope>
    <source>
        <strain evidence="3 4">SF-1</strain>
    </source>
</reference>
<feature type="transmembrane region" description="Helical" evidence="1">
    <location>
        <begin position="57"/>
        <end position="89"/>
    </location>
</feature>
<evidence type="ECO:0000256" key="1">
    <source>
        <dbReference type="SAM" id="Phobius"/>
    </source>
</evidence>
<dbReference type="OrthoDB" id="2351415at2"/>
<dbReference type="STRING" id="1321606.SAMD00020551_3953"/>
<dbReference type="GO" id="GO:0016020">
    <property type="term" value="C:membrane"/>
    <property type="evidence" value="ECO:0007669"/>
    <property type="project" value="InterPro"/>
</dbReference>
<keyword evidence="1" id="KW-1133">Transmembrane helix</keyword>
<sequence>MLNNLKNDYISWIVITGLILLLLEVSFFNEGLIFSLLASGAMVYFGRSLMPKKSGKLLFWVGLFFFLSSVFSMMTFRFFLLAVLIYLAYQFAQSKKKPEVLTPVLQEPEREVRKEMLIEKPPLFTNRLFGHQETPSHVYEWNDVNIQTGIGDSVVDLSLTVLPKGETVIFIRNIIGNVKVYVPYDLEVTLRHSSVIGSAEVFEHEEGRVLNQSLYVQTPGYDEAEQKVKIFTSMLVGNIEVKRI</sequence>
<protein>
    <submittedName>
        <fullName evidence="3">Transporter associated with VraSR</fullName>
    </submittedName>
</protein>
<keyword evidence="1" id="KW-0812">Transmembrane</keyword>
<dbReference type="InterPro" id="IPR024425">
    <property type="entry name" value="LiaF-like_C"/>
</dbReference>
<keyword evidence="4" id="KW-1185">Reference proteome</keyword>
<proteinExistence type="predicted"/>
<keyword evidence="1" id="KW-0472">Membrane</keyword>
<evidence type="ECO:0000313" key="3">
    <source>
        <dbReference type="EMBL" id="GAM15795.1"/>
    </source>
</evidence>
<evidence type="ECO:0000259" key="2">
    <source>
        <dbReference type="Pfam" id="PF09922"/>
    </source>
</evidence>
<dbReference type="Proteomes" id="UP000031014">
    <property type="component" value="Unassembled WGS sequence"/>
</dbReference>
<feature type="domain" description="Cell wall-active antibiotics response LiaF-like C-terminal" evidence="2">
    <location>
        <begin position="129"/>
        <end position="241"/>
    </location>
</feature>
<dbReference type="InterPro" id="IPR016975">
    <property type="entry name" value="Cell_wall_LiaF"/>
</dbReference>
<name>A0A0A8X753_MESS1</name>
<dbReference type="RefSeq" id="WP_041967421.1">
    <property type="nucleotide sequence ID" value="NZ_BASE01000093.1"/>
</dbReference>
<dbReference type="NCBIfam" id="NF040535">
    <property type="entry name" value="LiaF_C_term"/>
    <property type="match status" value="1"/>
</dbReference>
<dbReference type="PIRSF" id="PIRSF031509">
    <property type="entry name" value="Cell_wall_LiaF/YvqF"/>
    <property type="match status" value="1"/>
</dbReference>
<organism evidence="3 4">
    <name type="scientific">Mesobacillus selenatarsenatis (strain DSM 18680 / JCM 14380 / FERM P-15431 / SF-1)</name>
    <dbReference type="NCBI Taxonomy" id="1321606"/>
    <lineage>
        <taxon>Bacteria</taxon>
        <taxon>Bacillati</taxon>
        <taxon>Bacillota</taxon>
        <taxon>Bacilli</taxon>
        <taxon>Bacillales</taxon>
        <taxon>Bacillaceae</taxon>
        <taxon>Mesobacillus</taxon>
    </lineage>
</organism>
<evidence type="ECO:0000313" key="4">
    <source>
        <dbReference type="Proteomes" id="UP000031014"/>
    </source>
</evidence>